<organism evidence="4 5">
    <name type="scientific">Salipiger mucosus DSM 16094</name>
    <dbReference type="NCBI Taxonomy" id="1123237"/>
    <lineage>
        <taxon>Bacteria</taxon>
        <taxon>Pseudomonadati</taxon>
        <taxon>Pseudomonadota</taxon>
        <taxon>Alphaproteobacteria</taxon>
        <taxon>Rhodobacterales</taxon>
        <taxon>Roseobacteraceae</taxon>
        <taxon>Salipiger</taxon>
    </lineage>
</organism>
<evidence type="ECO:0000256" key="2">
    <source>
        <dbReference type="ARBA" id="ARBA00023002"/>
    </source>
</evidence>
<dbReference type="InterPro" id="IPR029039">
    <property type="entry name" value="Flavoprotein-like_sf"/>
</dbReference>
<evidence type="ECO:0000313" key="4">
    <source>
        <dbReference type="EMBL" id="EPX81908.1"/>
    </source>
</evidence>
<dbReference type="Proteomes" id="UP000015347">
    <property type="component" value="Unassembled WGS sequence"/>
</dbReference>
<evidence type="ECO:0000256" key="1">
    <source>
        <dbReference type="ARBA" id="ARBA00006252"/>
    </source>
</evidence>
<gene>
    <name evidence="4" type="ORF">Salmuc_00222</name>
</gene>
<evidence type="ECO:0000259" key="3">
    <source>
        <dbReference type="Pfam" id="PF02525"/>
    </source>
</evidence>
<dbReference type="HOGENOM" id="CLU_058643_2_1_5"/>
<dbReference type="STRING" id="1123237.Salmuc_00222"/>
<sequence>MQTHIVHAHPEPQSYNAALTRTAAQALRARGGTVTVTDLYRDGFDPVEAPRHYHDRADPDRFAALAEQRHAWTTGTLPGAVRAEIANLEHADLVILQFPLWWHGPPAILKGWMDRVFVSGGLYTSRMRYDAGYFRGRRALVSLSTGAPAEAFGPGCRGGDLGTMLWPVHYSMHYMGFSVLPPFTSHGVQGHGYSYEDAQAAEDRLTRNFATWRRRLTALDGDIPLDFPGWSDWTAEGRPIAKGEDALAAP</sequence>
<reference evidence="5" key="1">
    <citation type="journal article" date="2014" name="Stand. Genomic Sci.">
        <title>Genome sequence of the exopolysaccharide-producing Salipiger mucosus type strain (DSM 16094(T)), a moderately halophilic member of the Roseobacter clade.</title>
        <authorList>
            <person name="Riedel T."/>
            <person name="Spring S."/>
            <person name="Fiebig A."/>
            <person name="Petersen J."/>
            <person name="Kyrpides N.C."/>
            <person name="Goker M."/>
            <person name="Klenk H.P."/>
        </authorList>
    </citation>
    <scope>NUCLEOTIDE SEQUENCE [LARGE SCALE GENOMIC DNA]</scope>
    <source>
        <strain evidence="5">DSM 16094</strain>
    </source>
</reference>
<dbReference type="EC" id="1.6.99.-" evidence="4"/>
<dbReference type="InterPro" id="IPR003680">
    <property type="entry name" value="Flavodoxin_fold"/>
</dbReference>
<dbReference type="PANTHER" id="PTHR10204:SF34">
    <property type="entry name" value="NAD(P)H DEHYDROGENASE [QUINONE] 1 ISOFORM 1"/>
    <property type="match status" value="1"/>
</dbReference>
<feature type="domain" description="Flavodoxin-like fold" evidence="3">
    <location>
        <begin position="1"/>
        <end position="204"/>
    </location>
</feature>
<evidence type="ECO:0000313" key="5">
    <source>
        <dbReference type="Proteomes" id="UP000015347"/>
    </source>
</evidence>
<dbReference type="AlphaFoldDB" id="S9QQJ1"/>
<dbReference type="Pfam" id="PF02525">
    <property type="entry name" value="Flavodoxin_2"/>
    <property type="match status" value="1"/>
</dbReference>
<dbReference type="InterPro" id="IPR051545">
    <property type="entry name" value="NAD(P)H_dehydrogenase_qn"/>
</dbReference>
<accession>S9QQJ1</accession>
<dbReference type="Gene3D" id="3.40.50.360">
    <property type="match status" value="1"/>
</dbReference>
<proteinExistence type="inferred from homology"/>
<dbReference type="EMBL" id="APVH01000028">
    <property type="protein sequence ID" value="EPX81908.1"/>
    <property type="molecule type" value="Genomic_DNA"/>
</dbReference>
<dbReference type="GO" id="GO:0005829">
    <property type="term" value="C:cytosol"/>
    <property type="evidence" value="ECO:0007669"/>
    <property type="project" value="TreeGrafter"/>
</dbReference>
<dbReference type="eggNOG" id="COG2249">
    <property type="taxonomic scope" value="Bacteria"/>
</dbReference>
<dbReference type="OrthoDB" id="9798454at2"/>
<dbReference type="SUPFAM" id="SSF52218">
    <property type="entry name" value="Flavoproteins"/>
    <property type="match status" value="1"/>
</dbReference>
<dbReference type="PANTHER" id="PTHR10204">
    <property type="entry name" value="NAD P H OXIDOREDUCTASE-RELATED"/>
    <property type="match status" value="1"/>
</dbReference>
<keyword evidence="5" id="KW-1185">Reference proteome</keyword>
<comment type="caution">
    <text evidence="4">The sequence shown here is derived from an EMBL/GenBank/DDBJ whole genome shotgun (WGS) entry which is preliminary data.</text>
</comment>
<dbReference type="RefSeq" id="WP_020040212.1">
    <property type="nucleotide sequence ID" value="NZ_KE557276.1"/>
</dbReference>
<comment type="similarity">
    <text evidence="1">Belongs to the NAD(P)H dehydrogenase (quinone) family.</text>
</comment>
<name>S9QQJ1_9RHOB</name>
<keyword evidence="2 4" id="KW-0560">Oxidoreductase</keyword>
<protein>
    <submittedName>
        <fullName evidence="4">NADH oxidoreductase YRKL</fullName>
        <ecNumber evidence="4">1.6.99.-</ecNumber>
    </submittedName>
</protein>
<dbReference type="GO" id="GO:0003955">
    <property type="term" value="F:NAD(P)H dehydrogenase (quinone) activity"/>
    <property type="evidence" value="ECO:0007669"/>
    <property type="project" value="TreeGrafter"/>
</dbReference>